<proteinExistence type="predicted"/>
<name>A0A816IPV3_BRANA</name>
<dbReference type="EMBL" id="HG994367">
    <property type="protein sequence ID" value="CAF1711368.1"/>
    <property type="molecule type" value="Genomic_DNA"/>
</dbReference>
<protein>
    <submittedName>
        <fullName evidence="1">(rape) hypothetical protein</fullName>
    </submittedName>
</protein>
<dbReference type="Proteomes" id="UP001295469">
    <property type="component" value="Chromosome C03"/>
</dbReference>
<sequence length="122" mass="14043">MHESWCPNHAAAQPKPRRRLEKELSKQKCVCVDTKNHTITDINQTFFHSKKPPVSSTYILGILTLPGSRELVTLPTLFTERPSIASHNHRFRRRLRVSPTCFPLFLSLFCLYLSKESSNGIH</sequence>
<gene>
    <name evidence="1" type="ORF">DARMORV10_C03P85090.1</name>
</gene>
<dbReference type="AlphaFoldDB" id="A0A816IPV3"/>
<evidence type="ECO:0000313" key="1">
    <source>
        <dbReference type="EMBL" id="CAF1711368.1"/>
    </source>
</evidence>
<reference evidence="1" key="1">
    <citation type="submission" date="2021-01" db="EMBL/GenBank/DDBJ databases">
        <authorList>
            <consortium name="Genoscope - CEA"/>
            <person name="William W."/>
        </authorList>
    </citation>
    <scope>NUCLEOTIDE SEQUENCE</scope>
</reference>
<accession>A0A816IPV3</accession>
<organism evidence="1">
    <name type="scientific">Brassica napus</name>
    <name type="common">Rape</name>
    <dbReference type="NCBI Taxonomy" id="3708"/>
    <lineage>
        <taxon>Eukaryota</taxon>
        <taxon>Viridiplantae</taxon>
        <taxon>Streptophyta</taxon>
        <taxon>Embryophyta</taxon>
        <taxon>Tracheophyta</taxon>
        <taxon>Spermatophyta</taxon>
        <taxon>Magnoliopsida</taxon>
        <taxon>eudicotyledons</taxon>
        <taxon>Gunneridae</taxon>
        <taxon>Pentapetalae</taxon>
        <taxon>rosids</taxon>
        <taxon>malvids</taxon>
        <taxon>Brassicales</taxon>
        <taxon>Brassicaceae</taxon>
        <taxon>Brassiceae</taxon>
        <taxon>Brassica</taxon>
    </lineage>
</organism>